<dbReference type="AlphaFoldDB" id="A0A1F7S3J5"/>
<dbReference type="EMBL" id="MGDE01000024">
    <property type="protein sequence ID" value="OGL47667.1"/>
    <property type="molecule type" value="Genomic_DNA"/>
</dbReference>
<organism evidence="1 2">
    <name type="scientific">Candidatus Schekmanbacteria bacterium RBG_16_38_10</name>
    <dbReference type="NCBI Taxonomy" id="1817879"/>
    <lineage>
        <taxon>Bacteria</taxon>
        <taxon>Candidatus Schekmaniibacteriota</taxon>
    </lineage>
</organism>
<proteinExistence type="predicted"/>
<sequence>MPPKITLQPGQQVQIQWPWLREHGSSGVVLSYEADIGLYYVKLDRTAPPYRGKYTREELVVID</sequence>
<accession>A0A1F7S3J5</accession>
<evidence type="ECO:0000313" key="2">
    <source>
        <dbReference type="Proteomes" id="UP000178797"/>
    </source>
</evidence>
<protein>
    <submittedName>
        <fullName evidence="1">Uncharacterized protein</fullName>
    </submittedName>
</protein>
<reference evidence="1 2" key="1">
    <citation type="journal article" date="2016" name="Nat. Commun.">
        <title>Thousands of microbial genomes shed light on interconnected biogeochemical processes in an aquifer system.</title>
        <authorList>
            <person name="Anantharaman K."/>
            <person name="Brown C.T."/>
            <person name="Hug L.A."/>
            <person name="Sharon I."/>
            <person name="Castelle C.J."/>
            <person name="Probst A.J."/>
            <person name="Thomas B.C."/>
            <person name="Singh A."/>
            <person name="Wilkins M.J."/>
            <person name="Karaoz U."/>
            <person name="Brodie E.L."/>
            <person name="Williams K.H."/>
            <person name="Hubbard S.S."/>
            <person name="Banfield J.F."/>
        </authorList>
    </citation>
    <scope>NUCLEOTIDE SEQUENCE [LARGE SCALE GENOMIC DNA]</scope>
</reference>
<evidence type="ECO:0000313" key="1">
    <source>
        <dbReference type="EMBL" id="OGL47667.1"/>
    </source>
</evidence>
<dbReference type="Proteomes" id="UP000178797">
    <property type="component" value="Unassembled WGS sequence"/>
</dbReference>
<gene>
    <name evidence="1" type="ORF">A2W05_11265</name>
</gene>
<comment type="caution">
    <text evidence="1">The sequence shown here is derived from an EMBL/GenBank/DDBJ whole genome shotgun (WGS) entry which is preliminary data.</text>
</comment>
<name>A0A1F7S3J5_9BACT</name>